<evidence type="ECO:0000256" key="10">
    <source>
        <dbReference type="ARBA" id="ARBA00023128"/>
    </source>
</evidence>
<evidence type="ECO:0000256" key="1">
    <source>
        <dbReference type="ARBA" id="ARBA00002294"/>
    </source>
</evidence>
<evidence type="ECO:0000256" key="15">
    <source>
        <dbReference type="PIRNR" id="PIRNR007892"/>
    </source>
</evidence>
<feature type="region of interest" description="Disordered" evidence="16">
    <location>
        <begin position="19"/>
        <end position="44"/>
    </location>
</feature>
<evidence type="ECO:0000256" key="5">
    <source>
        <dbReference type="ARBA" id="ARBA00012697"/>
    </source>
</evidence>
<dbReference type="PANTHER" id="PTHR23342:SF4">
    <property type="entry name" value="AMINO-ACID ACETYLTRANSFERASE, MITOCHONDRIAL"/>
    <property type="match status" value="1"/>
</dbReference>
<comment type="subcellular location">
    <subcellularLocation>
        <location evidence="2 15">Mitochondrion</location>
    </subcellularLocation>
</comment>
<evidence type="ECO:0000256" key="3">
    <source>
        <dbReference type="ARBA" id="ARBA00004925"/>
    </source>
</evidence>
<dbReference type="Gene3D" id="3.40.1160.10">
    <property type="entry name" value="Acetylglutamate kinase-like"/>
    <property type="match status" value="1"/>
</dbReference>
<feature type="domain" description="N-acetyltransferase" evidence="17">
    <location>
        <begin position="488"/>
        <end position="656"/>
    </location>
</feature>
<gene>
    <name evidence="18" type="ORF">SUNI508_13702</name>
</gene>
<evidence type="ECO:0000313" key="18">
    <source>
        <dbReference type="EMBL" id="KAK9424336.1"/>
    </source>
</evidence>
<evidence type="ECO:0000313" key="19">
    <source>
        <dbReference type="Proteomes" id="UP001408356"/>
    </source>
</evidence>
<evidence type="ECO:0000256" key="2">
    <source>
        <dbReference type="ARBA" id="ARBA00004173"/>
    </source>
</evidence>
<dbReference type="InterPro" id="IPR011190">
    <property type="entry name" value="GlcNAc_Synth_fun"/>
</dbReference>
<keyword evidence="11 15" id="KW-0012">Acyltransferase</keyword>
<dbReference type="Gene3D" id="3.40.630.30">
    <property type="match status" value="1"/>
</dbReference>
<dbReference type="Proteomes" id="UP001408356">
    <property type="component" value="Unassembled WGS sequence"/>
</dbReference>
<protein>
    <recommendedName>
        <fullName evidence="6 15">Amino-acid acetyltransferase, mitochondrial</fullName>
        <ecNumber evidence="5 15">2.3.1.1</ecNumber>
    </recommendedName>
    <alternativeName>
        <fullName evidence="12 15">Glutamate N-acetyltransferase</fullName>
    </alternativeName>
    <alternativeName>
        <fullName evidence="13 15">N-acetylglutamate synthase</fullName>
    </alternativeName>
</protein>
<evidence type="ECO:0000256" key="12">
    <source>
        <dbReference type="ARBA" id="ARBA00030346"/>
    </source>
</evidence>
<keyword evidence="9" id="KW-0809">Transit peptide</keyword>
<keyword evidence="10 15" id="KW-0496">Mitochondrion</keyword>
<evidence type="ECO:0000259" key="17">
    <source>
        <dbReference type="PROSITE" id="PS51731"/>
    </source>
</evidence>
<sequence length="666" mass="73307">MNSRTTALRKASSTINASFKKDSQRSLATQPGNGSKIPSPLAAAAQNGGRVTTVASRSPYASISEAQKEKKIQDRDFILSVLETSVTKRDARAYMNKFVPLLQQKGATGFQQHTNGAGKESGRIEDAFEVVAGASQTPATVPQPVFVALVKIRAPQECEDDTLLGVGRTLVQLKKLGLTSIIVVDCDLPLEDEPARRRKTNLQASRIAMAIDKYDEPGARIIQSPITIGDSAGKDTSPFTSEDLFVGNSKDLMDTLQNEIIPIIPSIGYTEDLCSFRSVDSNDAIIALARQLSGLQFLGQPPEDAQITRLLKLAEVHRLIIIDPVGGIPASNQATGRYMFLNLEQEYEELTKHLAGSIAVDSLGPKGDNFYHLKNAELARKALSLLPPTASTVITTPQEAANNRYQEEPDLDWAMVGTRRKQNPLIHNLLTDRPVQSSSLPSGRIRSVVTPSGAPRRIGSLTTLAKRGMPLTIFPDPRISPWKPPQAGERGLKLTDPNIDLARLVYLINDSFGRQLDVEHYLKRVENNLAGLIIAGEYEGGAILTWESPYGPDGPETTEPSRMVPYLDKFAVLRKSQGAGGVADIVFNAMVRNCFPDGVCWRSRKDNPVNKWYFERSRGTMKIKDMNWTMFWTTPDLSTDQQKYSDYESVCRGVEPSWADKKQILD</sequence>
<evidence type="ECO:0000256" key="13">
    <source>
        <dbReference type="ARBA" id="ARBA00033251"/>
    </source>
</evidence>
<name>A0ABR2VBX9_9PEZI</name>
<evidence type="ECO:0000256" key="16">
    <source>
        <dbReference type="SAM" id="MobiDB-lite"/>
    </source>
</evidence>
<comment type="function">
    <text evidence="1 15">N-acetylglutamate synthase involved in arginine biosynthesis.</text>
</comment>
<keyword evidence="7 15" id="KW-0028">Amino-acid biosynthesis</keyword>
<comment type="pathway">
    <text evidence="3 15">Amino-acid biosynthesis; L-arginine biosynthesis; N(2)-acetyl-L-ornithine from L-glutamate: step 1/4.</text>
</comment>
<evidence type="ECO:0000256" key="9">
    <source>
        <dbReference type="ARBA" id="ARBA00022946"/>
    </source>
</evidence>
<evidence type="ECO:0000256" key="8">
    <source>
        <dbReference type="ARBA" id="ARBA00022679"/>
    </source>
</evidence>
<reference evidence="18 19" key="1">
    <citation type="journal article" date="2024" name="J. Plant Pathol.">
        <title>Sequence and assembly of the genome of Seiridium unicorne, isolate CBS 538.82, causal agent of cypress canker disease.</title>
        <authorList>
            <person name="Scali E."/>
            <person name="Rocca G.D."/>
            <person name="Danti R."/>
            <person name="Garbelotto M."/>
            <person name="Barberini S."/>
            <person name="Baroncelli R."/>
            <person name="Emiliani G."/>
        </authorList>
    </citation>
    <scope>NUCLEOTIDE SEQUENCE [LARGE SCALE GENOMIC DNA]</scope>
    <source>
        <strain evidence="18 19">BM-138-508</strain>
    </source>
</reference>
<organism evidence="18 19">
    <name type="scientific">Seiridium unicorne</name>
    <dbReference type="NCBI Taxonomy" id="138068"/>
    <lineage>
        <taxon>Eukaryota</taxon>
        <taxon>Fungi</taxon>
        <taxon>Dikarya</taxon>
        <taxon>Ascomycota</taxon>
        <taxon>Pezizomycotina</taxon>
        <taxon>Sordariomycetes</taxon>
        <taxon>Xylariomycetidae</taxon>
        <taxon>Amphisphaeriales</taxon>
        <taxon>Sporocadaceae</taxon>
        <taxon>Seiridium</taxon>
    </lineage>
</organism>
<keyword evidence="19" id="KW-1185">Reference proteome</keyword>
<dbReference type="PANTHER" id="PTHR23342">
    <property type="entry name" value="N-ACETYLGLUTAMATE SYNTHASE"/>
    <property type="match status" value="1"/>
</dbReference>
<evidence type="ECO:0000256" key="7">
    <source>
        <dbReference type="ARBA" id="ARBA00022605"/>
    </source>
</evidence>
<comment type="caution">
    <text evidence="18">The sequence shown here is derived from an EMBL/GenBank/DDBJ whole genome shotgun (WGS) entry which is preliminary data.</text>
</comment>
<dbReference type="Pfam" id="PF04768">
    <property type="entry name" value="NAT"/>
    <property type="match status" value="1"/>
</dbReference>
<dbReference type="InterPro" id="IPR006855">
    <property type="entry name" value="Vertebrate-like_GNAT_dom"/>
</dbReference>
<comment type="catalytic activity">
    <reaction evidence="14 15">
        <text>L-glutamate + acetyl-CoA = N-acetyl-L-glutamate + CoA + H(+)</text>
        <dbReference type="Rhea" id="RHEA:24292"/>
        <dbReference type="ChEBI" id="CHEBI:15378"/>
        <dbReference type="ChEBI" id="CHEBI:29985"/>
        <dbReference type="ChEBI" id="CHEBI:44337"/>
        <dbReference type="ChEBI" id="CHEBI:57287"/>
        <dbReference type="ChEBI" id="CHEBI:57288"/>
        <dbReference type="EC" id="2.3.1.1"/>
    </reaction>
</comment>
<dbReference type="InterPro" id="IPR036393">
    <property type="entry name" value="AceGlu_kinase-like_sf"/>
</dbReference>
<evidence type="ECO:0000256" key="4">
    <source>
        <dbReference type="ARBA" id="ARBA00008694"/>
    </source>
</evidence>
<dbReference type="PIRSF" id="PIRSF007892">
    <property type="entry name" value="NAGS_fungal"/>
    <property type="match status" value="1"/>
</dbReference>
<dbReference type="EMBL" id="JARVKF010000042">
    <property type="protein sequence ID" value="KAK9424336.1"/>
    <property type="molecule type" value="Genomic_DNA"/>
</dbReference>
<keyword evidence="8 15" id="KW-0808">Transferase</keyword>
<dbReference type="PROSITE" id="PS51731">
    <property type="entry name" value="GNAT_NAGS"/>
    <property type="match status" value="1"/>
</dbReference>
<comment type="similarity">
    <text evidence="4 15">Belongs to the acetyltransferase family.</text>
</comment>
<dbReference type="EC" id="2.3.1.1" evidence="5 15"/>
<accession>A0ABR2VBX9</accession>
<proteinExistence type="inferred from homology"/>
<evidence type="ECO:0000256" key="11">
    <source>
        <dbReference type="ARBA" id="ARBA00023315"/>
    </source>
</evidence>
<evidence type="ECO:0000256" key="6">
    <source>
        <dbReference type="ARBA" id="ARBA00018802"/>
    </source>
</evidence>
<evidence type="ECO:0000256" key="14">
    <source>
        <dbReference type="ARBA" id="ARBA00048372"/>
    </source>
</evidence>